<name>A0ACB8TBY6_9AGAM</name>
<dbReference type="EMBL" id="MU277193">
    <property type="protein sequence ID" value="KAI0066080.1"/>
    <property type="molecule type" value="Genomic_DNA"/>
</dbReference>
<proteinExistence type="predicted"/>
<comment type="caution">
    <text evidence="1">The sequence shown here is derived from an EMBL/GenBank/DDBJ whole genome shotgun (WGS) entry which is preliminary data.</text>
</comment>
<accession>A0ACB8TBY6</accession>
<sequence length="204" mass="22263">MRDESHGQPARVPYVFPPFGTDAVADAIRARRANDTLLDLDGVLLNSVPLAAAWNEVGRVIRYKNTIPGDMRELLILRSAVLNRAAYQWIQHEPVGRAEGLTTAQLLAIRFAPPFTERINGAASATSDFNSALSPELAAALEFADWSTSAVRVPTNVYDNLRQFLNDKQMVEATATLGVYSMVSRVTVGLNVDGKMDVVVPVPQ</sequence>
<protein>
    <submittedName>
        <fullName evidence="1">Uncharacterized protein</fullName>
    </submittedName>
</protein>
<keyword evidence="2" id="KW-1185">Reference proteome</keyword>
<reference evidence="1" key="2">
    <citation type="journal article" date="2022" name="New Phytol.">
        <title>Evolutionary transition to the ectomycorrhizal habit in the genomes of a hyperdiverse lineage of mushroom-forming fungi.</title>
        <authorList>
            <person name="Looney B."/>
            <person name="Miyauchi S."/>
            <person name="Morin E."/>
            <person name="Drula E."/>
            <person name="Courty P.E."/>
            <person name="Kohler A."/>
            <person name="Kuo A."/>
            <person name="LaButti K."/>
            <person name="Pangilinan J."/>
            <person name="Lipzen A."/>
            <person name="Riley R."/>
            <person name="Andreopoulos W."/>
            <person name="He G."/>
            <person name="Johnson J."/>
            <person name="Nolan M."/>
            <person name="Tritt A."/>
            <person name="Barry K.W."/>
            <person name="Grigoriev I.V."/>
            <person name="Nagy L.G."/>
            <person name="Hibbett D."/>
            <person name="Henrissat B."/>
            <person name="Matheny P.B."/>
            <person name="Labbe J."/>
            <person name="Martin F.M."/>
        </authorList>
    </citation>
    <scope>NUCLEOTIDE SEQUENCE</scope>
    <source>
        <strain evidence="1">HHB10654</strain>
    </source>
</reference>
<reference evidence="1" key="1">
    <citation type="submission" date="2021-03" db="EMBL/GenBank/DDBJ databases">
        <authorList>
            <consortium name="DOE Joint Genome Institute"/>
            <person name="Ahrendt S."/>
            <person name="Looney B.P."/>
            <person name="Miyauchi S."/>
            <person name="Morin E."/>
            <person name="Drula E."/>
            <person name="Courty P.E."/>
            <person name="Chicoki N."/>
            <person name="Fauchery L."/>
            <person name="Kohler A."/>
            <person name="Kuo A."/>
            <person name="Labutti K."/>
            <person name="Pangilinan J."/>
            <person name="Lipzen A."/>
            <person name="Riley R."/>
            <person name="Andreopoulos W."/>
            <person name="He G."/>
            <person name="Johnson J."/>
            <person name="Barry K.W."/>
            <person name="Grigoriev I.V."/>
            <person name="Nagy L."/>
            <person name="Hibbett D."/>
            <person name="Henrissat B."/>
            <person name="Matheny P.B."/>
            <person name="Labbe J."/>
            <person name="Martin F."/>
        </authorList>
    </citation>
    <scope>NUCLEOTIDE SEQUENCE</scope>
    <source>
        <strain evidence="1">HHB10654</strain>
    </source>
</reference>
<gene>
    <name evidence="1" type="ORF">BV25DRAFT_1820940</name>
</gene>
<dbReference type="Proteomes" id="UP000814140">
    <property type="component" value="Unassembled WGS sequence"/>
</dbReference>
<organism evidence="1 2">
    <name type="scientific">Artomyces pyxidatus</name>
    <dbReference type="NCBI Taxonomy" id="48021"/>
    <lineage>
        <taxon>Eukaryota</taxon>
        <taxon>Fungi</taxon>
        <taxon>Dikarya</taxon>
        <taxon>Basidiomycota</taxon>
        <taxon>Agaricomycotina</taxon>
        <taxon>Agaricomycetes</taxon>
        <taxon>Russulales</taxon>
        <taxon>Auriscalpiaceae</taxon>
        <taxon>Artomyces</taxon>
    </lineage>
</organism>
<evidence type="ECO:0000313" key="1">
    <source>
        <dbReference type="EMBL" id="KAI0066080.1"/>
    </source>
</evidence>
<evidence type="ECO:0000313" key="2">
    <source>
        <dbReference type="Proteomes" id="UP000814140"/>
    </source>
</evidence>